<dbReference type="RefSeq" id="WP_344867676.1">
    <property type="nucleotide sequence ID" value="NZ_BAABBP010000001.1"/>
</dbReference>
<evidence type="ECO:0000313" key="2">
    <source>
        <dbReference type="EMBL" id="GAA3981821.1"/>
    </source>
</evidence>
<dbReference type="InterPro" id="IPR002575">
    <property type="entry name" value="Aminoglycoside_PTrfase"/>
</dbReference>
<name>A0ABP7QG02_9BURK</name>
<evidence type="ECO:0000313" key="3">
    <source>
        <dbReference type="Proteomes" id="UP001501627"/>
    </source>
</evidence>
<dbReference type="InterPro" id="IPR011009">
    <property type="entry name" value="Kinase-like_dom_sf"/>
</dbReference>
<proteinExistence type="predicted"/>
<protein>
    <recommendedName>
        <fullName evidence="1">Aminoglycoside phosphotransferase domain-containing protein</fullName>
    </recommendedName>
</protein>
<comment type="caution">
    <text evidence="2">The sequence shown here is derived from an EMBL/GenBank/DDBJ whole genome shotgun (WGS) entry which is preliminary data.</text>
</comment>
<dbReference type="EMBL" id="BAABBP010000001">
    <property type="protein sequence ID" value="GAA3981821.1"/>
    <property type="molecule type" value="Genomic_DNA"/>
</dbReference>
<dbReference type="Gene3D" id="3.90.1200.10">
    <property type="match status" value="1"/>
</dbReference>
<dbReference type="Proteomes" id="UP001501627">
    <property type="component" value="Unassembled WGS sequence"/>
</dbReference>
<evidence type="ECO:0000259" key="1">
    <source>
        <dbReference type="Pfam" id="PF01636"/>
    </source>
</evidence>
<keyword evidence="3" id="KW-1185">Reference proteome</keyword>
<gene>
    <name evidence="2" type="ORF">GCM10022279_01780</name>
</gene>
<reference evidence="3" key="1">
    <citation type="journal article" date="2019" name="Int. J. Syst. Evol. Microbiol.">
        <title>The Global Catalogue of Microorganisms (GCM) 10K type strain sequencing project: providing services to taxonomists for standard genome sequencing and annotation.</title>
        <authorList>
            <consortium name="The Broad Institute Genomics Platform"/>
            <consortium name="The Broad Institute Genome Sequencing Center for Infectious Disease"/>
            <person name="Wu L."/>
            <person name="Ma J."/>
        </authorList>
    </citation>
    <scope>NUCLEOTIDE SEQUENCE [LARGE SCALE GENOMIC DNA]</scope>
    <source>
        <strain evidence="3">JCM 17561</strain>
    </source>
</reference>
<organism evidence="2 3">
    <name type="scientific">Comamonas faecalis</name>
    <dbReference type="NCBI Taxonomy" id="1387849"/>
    <lineage>
        <taxon>Bacteria</taxon>
        <taxon>Pseudomonadati</taxon>
        <taxon>Pseudomonadota</taxon>
        <taxon>Betaproteobacteria</taxon>
        <taxon>Burkholderiales</taxon>
        <taxon>Comamonadaceae</taxon>
        <taxon>Comamonas</taxon>
    </lineage>
</organism>
<dbReference type="Pfam" id="PF01636">
    <property type="entry name" value="APH"/>
    <property type="match status" value="1"/>
</dbReference>
<sequence length="311" mass="33770">MNLVNTPDWEETLREQAVRALRDAAPQAAVPQSLGDLPLTLLSHNRSVADGQTAYLLGQALVLLVSAAQFPDASAIEVQKMADMRACLGAPAGRVVLDVQGHGRAQGRSFLIVPRCKPLAQGRIARRVASWRVRGDLLQWLRELTALAQAPDAATQQEFLASLAALSAMALLPDALRHAAQQQMERLQAGQVQARHMPMHGDLWTGNVMHRPDGRLAIIDWGGSVVRGYGVYDLIRAADSLGLSRRRLARELDWHARALGDAQQGAQLHLLAALGYYARHLGEFPAQQFAVLASRCCARLEAALGRPLSSC</sequence>
<dbReference type="SUPFAM" id="SSF56112">
    <property type="entry name" value="Protein kinase-like (PK-like)"/>
    <property type="match status" value="1"/>
</dbReference>
<accession>A0ABP7QG02</accession>
<feature type="domain" description="Aminoglycoside phosphotransferase" evidence="1">
    <location>
        <begin position="71"/>
        <end position="243"/>
    </location>
</feature>